<keyword evidence="1" id="KW-0812">Transmembrane</keyword>
<dbReference type="InterPro" id="IPR025178">
    <property type="entry name" value="Lnb_N"/>
</dbReference>
<evidence type="ECO:0000256" key="1">
    <source>
        <dbReference type="SAM" id="Phobius"/>
    </source>
</evidence>
<feature type="transmembrane region" description="Helical" evidence="1">
    <location>
        <begin position="35"/>
        <end position="52"/>
    </location>
</feature>
<evidence type="ECO:0000313" key="4">
    <source>
        <dbReference type="Proteomes" id="UP000177515"/>
    </source>
</evidence>
<protein>
    <recommendedName>
        <fullName evidence="2">Lnb N-terminal periplasmic domain-containing protein</fullName>
    </recommendedName>
</protein>
<evidence type="ECO:0000313" key="3">
    <source>
        <dbReference type="EMBL" id="AOZ07870.1"/>
    </source>
</evidence>
<name>A0ABM6F8A1_9BURK</name>
<dbReference type="RefSeq" id="WP_071070595.1">
    <property type="nucleotide sequence ID" value="NZ_CP017754.1"/>
</dbReference>
<feature type="transmembrane region" description="Helical" evidence="1">
    <location>
        <begin position="59"/>
        <end position="76"/>
    </location>
</feature>
<keyword evidence="4" id="KW-1185">Reference proteome</keyword>
<dbReference type="EMBL" id="CP017754">
    <property type="protein sequence ID" value="AOZ07870.1"/>
    <property type="molecule type" value="Genomic_DNA"/>
</dbReference>
<sequence length="337" mass="37234">MRTLLAAAVAAATAWGGLALWFQLPAAGALRVPPVAAWTLLGLACLGTLCLGRSARARHLWLAAFGAALLALLGWWHTIKPSHERVWADDVARLLEARVEGDRVVLRNVRNFDWRSETDYTPRWETREYDLSQLRSADLILSYWMGPAIAHTLVSFDFGAGGRVVLSLEIRKERHESFSAIGGFFRRFESVIIAADERDIVRTRSNARGEDVYLYRLAASPQALRQLFLGYMARAEALRRAPAFYNTLTSNCTTIVFDLARQIVPGLPLDYRLLLSGYFAEYAYDQGGLAPGFDYATLHALGHINARALQADAHPALPFSQAIRRGVPGIAPAEAGL</sequence>
<evidence type="ECO:0000259" key="2">
    <source>
        <dbReference type="Pfam" id="PF13387"/>
    </source>
</evidence>
<feature type="domain" description="Lnb N-terminal periplasmic" evidence="2">
    <location>
        <begin position="120"/>
        <end position="277"/>
    </location>
</feature>
<keyword evidence="1" id="KW-0472">Membrane</keyword>
<dbReference type="Pfam" id="PF13387">
    <property type="entry name" value="Lnb_N"/>
    <property type="match status" value="1"/>
</dbReference>
<organism evidence="3 4">
    <name type="scientific">Cupriavidus malaysiensis</name>
    <dbReference type="NCBI Taxonomy" id="367825"/>
    <lineage>
        <taxon>Bacteria</taxon>
        <taxon>Pseudomonadati</taxon>
        <taxon>Pseudomonadota</taxon>
        <taxon>Betaproteobacteria</taxon>
        <taxon>Burkholderiales</taxon>
        <taxon>Burkholderiaceae</taxon>
        <taxon>Cupriavidus</taxon>
    </lineage>
</organism>
<keyword evidence="1" id="KW-1133">Transmembrane helix</keyword>
<proteinExistence type="predicted"/>
<accession>A0ABM6F8A1</accession>
<reference evidence="3 4" key="1">
    <citation type="submission" date="2016-10" db="EMBL/GenBank/DDBJ databases">
        <title>Complete genome sequences of three Cupriavidus strains isolated from various Malaysian environments.</title>
        <authorList>
            <person name="Abdullah A.A.-A."/>
            <person name="Shafie N.A.H."/>
            <person name="Lau N.S."/>
        </authorList>
    </citation>
    <scope>NUCLEOTIDE SEQUENCE [LARGE SCALE GENOMIC DNA]</scope>
    <source>
        <strain evidence="3 4">USMAA1020</strain>
    </source>
</reference>
<dbReference type="Proteomes" id="UP000177515">
    <property type="component" value="Chromosome 1"/>
</dbReference>
<gene>
    <name evidence="3" type="ORF">BKK80_01280</name>
</gene>